<dbReference type="Proteomes" id="UP001187415">
    <property type="component" value="Unassembled WGS sequence"/>
</dbReference>
<evidence type="ECO:0000256" key="1">
    <source>
        <dbReference type="SAM" id="MobiDB-lite"/>
    </source>
</evidence>
<reference evidence="2" key="1">
    <citation type="submission" date="2023-07" db="EMBL/GenBank/DDBJ databases">
        <title>Chromosome-level Genome Assembly of Striped Snakehead (Channa striata).</title>
        <authorList>
            <person name="Liu H."/>
        </authorList>
    </citation>
    <scope>NUCLEOTIDE SEQUENCE</scope>
    <source>
        <strain evidence="2">Gz</strain>
        <tissue evidence="2">Muscle</tissue>
    </source>
</reference>
<feature type="region of interest" description="Disordered" evidence="1">
    <location>
        <begin position="1"/>
        <end position="37"/>
    </location>
</feature>
<accession>A0AA88JC70</accession>
<sequence>MGMLVNSAVHKTKGSLAENSRPEKKVKTEDAESTDISAARHTSSSGFLVNLLVVPMDGSHWVAWLEPLLCPLLYWHFDQISYQFLGEDVGIARVL</sequence>
<protein>
    <submittedName>
        <fullName evidence="2">Uncharacterized protein</fullName>
    </submittedName>
</protein>
<evidence type="ECO:0000313" key="2">
    <source>
        <dbReference type="EMBL" id="KAK2822002.1"/>
    </source>
</evidence>
<gene>
    <name evidence="2" type="ORF">Q5P01_022067</name>
</gene>
<dbReference type="AlphaFoldDB" id="A0AA88JC70"/>
<comment type="caution">
    <text evidence="2">The sequence shown here is derived from an EMBL/GenBank/DDBJ whole genome shotgun (WGS) entry which is preliminary data.</text>
</comment>
<organism evidence="2 3">
    <name type="scientific">Channa striata</name>
    <name type="common">Snakehead murrel</name>
    <name type="synonym">Ophicephalus striatus</name>
    <dbReference type="NCBI Taxonomy" id="64152"/>
    <lineage>
        <taxon>Eukaryota</taxon>
        <taxon>Metazoa</taxon>
        <taxon>Chordata</taxon>
        <taxon>Craniata</taxon>
        <taxon>Vertebrata</taxon>
        <taxon>Euteleostomi</taxon>
        <taxon>Actinopterygii</taxon>
        <taxon>Neopterygii</taxon>
        <taxon>Teleostei</taxon>
        <taxon>Neoteleostei</taxon>
        <taxon>Acanthomorphata</taxon>
        <taxon>Anabantaria</taxon>
        <taxon>Anabantiformes</taxon>
        <taxon>Channoidei</taxon>
        <taxon>Channidae</taxon>
        <taxon>Channa</taxon>
    </lineage>
</organism>
<keyword evidence="3" id="KW-1185">Reference proteome</keyword>
<dbReference type="EMBL" id="JAUPFM010000018">
    <property type="protein sequence ID" value="KAK2822002.1"/>
    <property type="molecule type" value="Genomic_DNA"/>
</dbReference>
<name>A0AA88JC70_CHASR</name>
<proteinExistence type="predicted"/>
<feature type="compositionally biased region" description="Basic and acidic residues" evidence="1">
    <location>
        <begin position="20"/>
        <end position="30"/>
    </location>
</feature>
<evidence type="ECO:0000313" key="3">
    <source>
        <dbReference type="Proteomes" id="UP001187415"/>
    </source>
</evidence>